<evidence type="ECO:0000313" key="6">
    <source>
        <dbReference type="Proteomes" id="UP000410492"/>
    </source>
</evidence>
<reference evidence="5 6" key="1">
    <citation type="submission" date="2019-01" db="EMBL/GenBank/DDBJ databases">
        <authorList>
            <person name="Sayadi A."/>
        </authorList>
    </citation>
    <scope>NUCLEOTIDE SEQUENCE [LARGE SCALE GENOMIC DNA]</scope>
</reference>
<accession>A0A653C1G9</accession>
<dbReference type="Pfam" id="PF00379">
    <property type="entry name" value="Chitin_bind_4"/>
    <property type="match status" value="1"/>
</dbReference>
<name>A0A653C1G9_CALMS</name>
<dbReference type="InterPro" id="IPR051217">
    <property type="entry name" value="Insect_Cuticle_Struc_Prot"/>
</dbReference>
<gene>
    <name evidence="5" type="ORF">CALMAC_LOCUS5199</name>
</gene>
<evidence type="ECO:0000256" key="1">
    <source>
        <dbReference type="ARBA" id="ARBA00022460"/>
    </source>
</evidence>
<dbReference type="InterPro" id="IPR031311">
    <property type="entry name" value="CHIT_BIND_RR_consensus"/>
</dbReference>
<evidence type="ECO:0000256" key="4">
    <source>
        <dbReference type="SAM" id="SignalP"/>
    </source>
</evidence>
<organism evidence="5 6">
    <name type="scientific">Callosobruchus maculatus</name>
    <name type="common">Southern cowpea weevil</name>
    <name type="synonym">Pulse bruchid</name>
    <dbReference type="NCBI Taxonomy" id="64391"/>
    <lineage>
        <taxon>Eukaryota</taxon>
        <taxon>Metazoa</taxon>
        <taxon>Ecdysozoa</taxon>
        <taxon>Arthropoda</taxon>
        <taxon>Hexapoda</taxon>
        <taxon>Insecta</taxon>
        <taxon>Pterygota</taxon>
        <taxon>Neoptera</taxon>
        <taxon>Endopterygota</taxon>
        <taxon>Coleoptera</taxon>
        <taxon>Polyphaga</taxon>
        <taxon>Cucujiformia</taxon>
        <taxon>Chrysomeloidea</taxon>
        <taxon>Chrysomelidae</taxon>
        <taxon>Bruchinae</taxon>
        <taxon>Bruchini</taxon>
        <taxon>Callosobruchus</taxon>
    </lineage>
</organism>
<feature type="chain" id="PRO_5024926070" description="Cuticle protein" evidence="4">
    <location>
        <begin position="18"/>
        <end position="239"/>
    </location>
</feature>
<evidence type="ECO:0000313" key="5">
    <source>
        <dbReference type="EMBL" id="VEN41353.1"/>
    </source>
</evidence>
<dbReference type="PRINTS" id="PR00947">
    <property type="entry name" value="CUTICLE"/>
</dbReference>
<feature type="signal peptide" evidence="4">
    <location>
        <begin position="1"/>
        <end position="17"/>
    </location>
</feature>
<keyword evidence="1 2" id="KW-0193">Cuticle</keyword>
<dbReference type="GO" id="GO:0031012">
    <property type="term" value="C:extracellular matrix"/>
    <property type="evidence" value="ECO:0007669"/>
    <property type="project" value="TreeGrafter"/>
</dbReference>
<dbReference type="PROSITE" id="PS51155">
    <property type="entry name" value="CHIT_BIND_RR_2"/>
    <property type="match status" value="1"/>
</dbReference>
<proteinExistence type="predicted"/>
<dbReference type="GO" id="GO:0042302">
    <property type="term" value="F:structural constituent of cuticle"/>
    <property type="evidence" value="ECO:0007669"/>
    <property type="project" value="UniProtKB-UniRule"/>
</dbReference>
<dbReference type="PANTHER" id="PTHR12236:SF86">
    <property type="entry name" value="CCP84AC-RELATED"/>
    <property type="match status" value="1"/>
</dbReference>
<dbReference type="PANTHER" id="PTHR12236">
    <property type="entry name" value="STRUCTURAL CONTITUENT OF CUTICLE"/>
    <property type="match status" value="1"/>
</dbReference>
<dbReference type="InterPro" id="IPR000618">
    <property type="entry name" value="Insect_cuticle"/>
</dbReference>
<evidence type="ECO:0000256" key="2">
    <source>
        <dbReference type="PROSITE-ProRule" id="PRU00497"/>
    </source>
</evidence>
<evidence type="ECO:0008006" key="7">
    <source>
        <dbReference type="Google" id="ProtNLM"/>
    </source>
</evidence>
<keyword evidence="6" id="KW-1185">Reference proteome</keyword>
<dbReference type="OrthoDB" id="10071059at2759"/>
<evidence type="ECO:0000256" key="3">
    <source>
        <dbReference type="SAM" id="MobiDB-lite"/>
    </source>
</evidence>
<dbReference type="PROSITE" id="PS00233">
    <property type="entry name" value="CHIT_BIND_RR_1"/>
    <property type="match status" value="1"/>
</dbReference>
<dbReference type="EMBL" id="CAACVG010006738">
    <property type="protein sequence ID" value="VEN41353.1"/>
    <property type="molecule type" value="Genomic_DNA"/>
</dbReference>
<keyword evidence="4" id="KW-0732">Signal</keyword>
<dbReference type="Proteomes" id="UP000410492">
    <property type="component" value="Unassembled WGS sequence"/>
</dbReference>
<dbReference type="AlphaFoldDB" id="A0A653C1G9"/>
<feature type="region of interest" description="Disordered" evidence="3">
    <location>
        <begin position="126"/>
        <end position="151"/>
    </location>
</feature>
<feature type="compositionally biased region" description="Polar residues" evidence="3">
    <location>
        <begin position="133"/>
        <end position="142"/>
    </location>
</feature>
<protein>
    <recommendedName>
        <fullName evidence="7">Cuticle protein</fullName>
    </recommendedName>
</protein>
<sequence length="239" mass="24418">MASKLFVFAAVIAATRAGFLGTPVAQPLSRAAPGAPLVHAPGAPVQHAHYAAPVTYAAHAAPVAYAAHAAPVYAAPAAPVQVTAHAAPVYAAPLAKTVINEEEYDPHPEYQYGYDVQDALTGDNKNQYESRSGDTVQGSYSLTEPDGTRRTVDYTADPINGFNAVVRKEPIAAPAIVAKAAPVAYAAPAVVAKAAPVAYAAPAYAKLAAPVAYAAPAVVAKAAPVAYAAPAYTAYAKFH</sequence>
<dbReference type="GO" id="GO:0005615">
    <property type="term" value="C:extracellular space"/>
    <property type="evidence" value="ECO:0007669"/>
    <property type="project" value="TreeGrafter"/>
</dbReference>